<dbReference type="EMBL" id="BAABRR010000007">
    <property type="protein sequence ID" value="GAA5519086.1"/>
    <property type="molecule type" value="Genomic_DNA"/>
</dbReference>
<dbReference type="RefSeq" id="WP_286215293.1">
    <property type="nucleotide sequence ID" value="NZ_AP027736.1"/>
</dbReference>
<feature type="transmembrane region" description="Helical" evidence="1">
    <location>
        <begin position="102"/>
        <end position="118"/>
    </location>
</feature>
<organism evidence="2 3">
    <name type="scientific">Demequina sediminis</name>
    <dbReference type="NCBI Taxonomy" id="1930058"/>
    <lineage>
        <taxon>Bacteria</taxon>
        <taxon>Bacillati</taxon>
        <taxon>Actinomycetota</taxon>
        <taxon>Actinomycetes</taxon>
        <taxon>Micrococcales</taxon>
        <taxon>Demequinaceae</taxon>
        <taxon>Demequina</taxon>
    </lineage>
</organism>
<accession>A0ABP9WJ23</accession>
<keyword evidence="1" id="KW-0812">Transmembrane</keyword>
<dbReference type="Proteomes" id="UP001426770">
    <property type="component" value="Unassembled WGS sequence"/>
</dbReference>
<evidence type="ECO:0000256" key="1">
    <source>
        <dbReference type="SAM" id="Phobius"/>
    </source>
</evidence>
<feature type="transmembrane region" description="Helical" evidence="1">
    <location>
        <begin position="74"/>
        <end position="96"/>
    </location>
</feature>
<evidence type="ECO:0008006" key="4">
    <source>
        <dbReference type="Google" id="ProtNLM"/>
    </source>
</evidence>
<feature type="transmembrane region" description="Helical" evidence="1">
    <location>
        <begin position="12"/>
        <end position="33"/>
    </location>
</feature>
<gene>
    <name evidence="2" type="ORF">Lsed01_01524</name>
</gene>
<name>A0ABP9WJ23_9MICO</name>
<keyword evidence="3" id="KW-1185">Reference proteome</keyword>
<proteinExistence type="predicted"/>
<evidence type="ECO:0000313" key="3">
    <source>
        <dbReference type="Proteomes" id="UP001426770"/>
    </source>
</evidence>
<comment type="caution">
    <text evidence="2">The sequence shown here is derived from an EMBL/GenBank/DDBJ whole genome shotgun (WGS) entry which is preliminary data.</text>
</comment>
<evidence type="ECO:0000313" key="2">
    <source>
        <dbReference type="EMBL" id="GAA5519086.1"/>
    </source>
</evidence>
<keyword evidence="1" id="KW-0472">Membrane</keyword>
<reference evidence="2 3" key="1">
    <citation type="submission" date="2024-02" db="EMBL/GenBank/DDBJ databases">
        <title>Lysinimicrobium sediminis NBRC 112286.</title>
        <authorList>
            <person name="Ichikawa N."/>
            <person name="Katano-Makiyama Y."/>
            <person name="Hidaka K."/>
        </authorList>
    </citation>
    <scope>NUCLEOTIDE SEQUENCE [LARGE SCALE GENOMIC DNA]</scope>
    <source>
        <strain evidence="2 3">NBRC 112286</strain>
    </source>
</reference>
<protein>
    <recommendedName>
        <fullName evidence="4">ATP synthase subunit I</fullName>
    </recommendedName>
</protein>
<sequence>MTPEAEVYRRAMRTTVIALVALAAVAAGVGWLVVGSAGLIAGVAGAAVAALGAIPTQVAMLVSHRQSPQAMAGIVLFSWLGKMVLVVIALVVLAGIDGFHRPMFGITVVVGLILSLGIDMMSLRRSRVPYVDPGT</sequence>
<feature type="transmembrane region" description="Helical" evidence="1">
    <location>
        <begin position="39"/>
        <end position="62"/>
    </location>
</feature>
<keyword evidence="1" id="KW-1133">Transmembrane helix</keyword>